<gene>
    <name evidence="1" type="ORF">FGU71_05000</name>
</gene>
<dbReference type="Proteomes" id="UP000316343">
    <property type="component" value="Unassembled WGS sequence"/>
</dbReference>
<proteinExistence type="predicted"/>
<dbReference type="EMBL" id="VHJK01000001">
    <property type="protein sequence ID" value="TRD11268.1"/>
    <property type="molecule type" value="Genomic_DNA"/>
</dbReference>
<comment type="caution">
    <text evidence="1">The sequence shown here is derived from an EMBL/GenBank/DDBJ whole genome shotgun (WGS) entry which is preliminary data.</text>
</comment>
<reference evidence="1 2" key="1">
    <citation type="submission" date="2019-06" db="EMBL/GenBank/DDBJ databases">
        <title>Erythrobacter insulae sp. nov., isolated from a tidal flat.</title>
        <authorList>
            <person name="Yoon J.-H."/>
        </authorList>
    </citation>
    <scope>NUCLEOTIDE SEQUENCE [LARGE SCALE GENOMIC DNA]</scope>
    <source>
        <strain evidence="1 2">JBTF-M21</strain>
    </source>
</reference>
<evidence type="ECO:0000313" key="2">
    <source>
        <dbReference type="Proteomes" id="UP000316343"/>
    </source>
</evidence>
<name>A0A547PAU1_9SPHN</name>
<organism evidence="1 2">
    <name type="scientific">Erythrobacter insulae</name>
    <dbReference type="NCBI Taxonomy" id="2584124"/>
    <lineage>
        <taxon>Bacteria</taxon>
        <taxon>Pseudomonadati</taxon>
        <taxon>Pseudomonadota</taxon>
        <taxon>Alphaproteobacteria</taxon>
        <taxon>Sphingomonadales</taxon>
        <taxon>Erythrobacteraceae</taxon>
        <taxon>Erythrobacter/Porphyrobacter group</taxon>
        <taxon>Erythrobacter</taxon>
    </lineage>
</organism>
<keyword evidence="2" id="KW-1185">Reference proteome</keyword>
<dbReference type="AlphaFoldDB" id="A0A547PAU1"/>
<accession>A0A547PAU1</accession>
<dbReference type="RefSeq" id="WP_142787534.1">
    <property type="nucleotide sequence ID" value="NZ_VHJK01000001.1"/>
</dbReference>
<evidence type="ECO:0000313" key="1">
    <source>
        <dbReference type="EMBL" id="TRD11268.1"/>
    </source>
</evidence>
<sequence>MKHDSEYHECHNKLRLREFSKLKYGDPRGFLARLRKFQEENSLALGNSPCEVRNLRTNLLKPERERRDAALFCVGLSELMNCEVRFATVEDQDYDFVASSQEADAGSLPKFCPVQLKEVVPSHLNANASIERVLKMLTKYVDSQDLVVAIKFNKAAHFNPVTLEVPAELQLRGIWVYGSIAADQSEWAIWGNFIDRKPVTAGLRYGYPSS</sequence>
<dbReference type="OrthoDB" id="6064780at2"/>
<protein>
    <submittedName>
        <fullName evidence="1">Uncharacterized protein</fullName>
    </submittedName>
</protein>